<dbReference type="SUPFAM" id="SSF81383">
    <property type="entry name" value="F-box domain"/>
    <property type="match status" value="1"/>
</dbReference>
<feature type="domain" description="F-box" evidence="2">
    <location>
        <begin position="44"/>
        <end position="90"/>
    </location>
</feature>
<dbReference type="HOGENOM" id="CLU_531121_0_0_1"/>
<dbReference type="InterPro" id="IPR036047">
    <property type="entry name" value="F-box-like_dom_sf"/>
</dbReference>
<evidence type="ECO:0000313" key="3">
    <source>
        <dbReference type="EMBL" id="KDQ22687.1"/>
    </source>
</evidence>
<dbReference type="AlphaFoldDB" id="A0A067NEZ5"/>
<dbReference type="Pfam" id="PF00646">
    <property type="entry name" value="F-box"/>
    <property type="match status" value="1"/>
</dbReference>
<protein>
    <recommendedName>
        <fullName evidence="2">F-box domain-containing protein</fullName>
    </recommendedName>
</protein>
<name>A0A067NEZ5_PLEO1</name>
<dbReference type="PROSITE" id="PS50181">
    <property type="entry name" value="FBOX"/>
    <property type="match status" value="1"/>
</dbReference>
<dbReference type="EMBL" id="KL198014">
    <property type="protein sequence ID" value="KDQ22687.1"/>
    <property type="molecule type" value="Genomic_DNA"/>
</dbReference>
<evidence type="ECO:0000256" key="1">
    <source>
        <dbReference type="SAM" id="SignalP"/>
    </source>
</evidence>
<feature type="signal peptide" evidence="1">
    <location>
        <begin position="1"/>
        <end position="17"/>
    </location>
</feature>
<dbReference type="InParanoid" id="A0A067NEZ5"/>
<dbReference type="InterPro" id="IPR001810">
    <property type="entry name" value="F-box_dom"/>
</dbReference>
<reference evidence="4" key="1">
    <citation type="journal article" date="2014" name="Proc. Natl. Acad. Sci. U.S.A.">
        <title>Extensive sampling of basidiomycete genomes demonstrates inadequacy of the white-rot/brown-rot paradigm for wood decay fungi.</title>
        <authorList>
            <person name="Riley R."/>
            <person name="Salamov A.A."/>
            <person name="Brown D.W."/>
            <person name="Nagy L.G."/>
            <person name="Floudas D."/>
            <person name="Held B.W."/>
            <person name="Levasseur A."/>
            <person name="Lombard V."/>
            <person name="Morin E."/>
            <person name="Otillar R."/>
            <person name="Lindquist E.A."/>
            <person name="Sun H."/>
            <person name="LaButti K.M."/>
            <person name="Schmutz J."/>
            <person name="Jabbour D."/>
            <person name="Luo H."/>
            <person name="Baker S.E."/>
            <person name="Pisabarro A.G."/>
            <person name="Walton J.D."/>
            <person name="Blanchette R.A."/>
            <person name="Henrissat B."/>
            <person name="Martin F."/>
            <person name="Cullen D."/>
            <person name="Hibbett D.S."/>
            <person name="Grigoriev I.V."/>
        </authorList>
    </citation>
    <scope>NUCLEOTIDE SEQUENCE [LARGE SCALE GENOMIC DNA]</scope>
    <source>
        <strain evidence="4">PC15</strain>
    </source>
</reference>
<keyword evidence="1" id="KW-0732">Signal</keyword>
<sequence>MASVFLELLAMVSSITSQFLRLTRLEWTRSVLLRHLKTIFWKRPKTLNDMPYDVVFVLSHYLSVRDLCNLRTTSKQLFSLVRDRSIWLLALRDILEVRPIPRLSFSLDEMDLYEIITATLRLTTLDRRIRGADPIAAFTPCRSFDVSGLVPVPLPGGHQFVTLRDSKRELVVHNWNTDILGQGRLLVPASKYPIYLWRVVPVSSTTINVAIVSLEQLNERNDRGKPLLRTHISIYCCDTNKETSKQIDHFFVNTKIWTVFIDTIHLAILWDTYERGQFAYIRLYEKGLHAPVMNLKDPQCPQKGSITVISRNYFIVVDDNGTYTRIYKLPDLHPVYGAHVADASVHHSSVWSTVRPGDYFRTPRVASVVMGDPPYQLPRKFVVWTGRKRFLATLSSSLDGADVAYNVDAQPMWPGFPFSGGCDEGSSMGNFSGVHCLTNERLVMLFGLPVTHASSRGLMRLDSTPCSDAIQVTQLICPGLQEAEFISQLAYDEESGRLFMTYNDRNTLQSRIVLAFL</sequence>
<dbReference type="OrthoDB" id="3077395at2759"/>
<organism evidence="3 4">
    <name type="scientific">Pleurotus ostreatus (strain PC15)</name>
    <name type="common">Oyster mushroom</name>
    <dbReference type="NCBI Taxonomy" id="1137138"/>
    <lineage>
        <taxon>Eukaryota</taxon>
        <taxon>Fungi</taxon>
        <taxon>Dikarya</taxon>
        <taxon>Basidiomycota</taxon>
        <taxon>Agaricomycotina</taxon>
        <taxon>Agaricomycetes</taxon>
        <taxon>Agaricomycetidae</taxon>
        <taxon>Agaricales</taxon>
        <taxon>Pleurotineae</taxon>
        <taxon>Pleurotaceae</taxon>
        <taxon>Pleurotus</taxon>
    </lineage>
</organism>
<feature type="chain" id="PRO_5001645640" description="F-box domain-containing protein" evidence="1">
    <location>
        <begin position="18"/>
        <end position="517"/>
    </location>
</feature>
<accession>A0A067NEZ5</accession>
<dbReference type="VEuPathDB" id="FungiDB:PLEOSDRAFT_1109787"/>
<proteinExistence type="predicted"/>
<gene>
    <name evidence="3" type="ORF">PLEOSDRAFT_1109787</name>
</gene>
<dbReference type="Proteomes" id="UP000027073">
    <property type="component" value="Unassembled WGS sequence"/>
</dbReference>
<evidence type="ECO:0000313" key="4">
    <source>
        <dbReference type="Proteomes" id="UP000027073"/>
    </source>
</evidence>
<dbReference type="Gene3D" id="1.20.1280.50">
    <property type="match status" value="1"/>
</dbReference>
<dbReference type="SMART" id="SM00256">
    <property type="entry name" value="FBOX"/>
    <property type="match status" value="1"/>
</dbReference>
<evidence type="ECO:0000259" key="2">
    <source>
        <dbReference type="PROSITE" id="PS50181"/>
    </source>
</evidence>